<evidence type="ECO:0000313" key="1">
    <source>
        <dbReference type="EMBL" id="VDD77835.1"/>
    </source>
</evidence>
<dbReference type="AlphaFoldDB" id="A0A0R3UA89"/>
<keyword evidence="2" id="KW-1185">Reference proteome</keyword>
<protein>
    <submittedName>
        <fullName evidence="3">DNA-directed RNA polymerase III subunit RPC9</fullName>
    </submittedName>
</protein>
<sequence>MQRIVGAAFEKSISSKTNTMARDVSEPVVHNPLIALLRDERPYSYSELSQLKIPVLRDDTKLTLDQVKCILLDVLIENNADVFRAASVLTVPLFGDEFSTVEPFEYVVTEPPEMQKSGSRLMAGLQCNECIELNDLYSEWGDERV</sequence>
<evidence type="ECO:0000313" key="2">
    <source>
        <dbReference type="Proteomes" id="UP000267029"/>
    </source>
</evidence>
<proteinExistence type="predicted"/>
<reference evidence="1 2" key="2">
    <citation type="submission" date="2018-10" db="EMBL/GenBank/DDBJ databases">
        <authorList>
            <consortium name="Pathogen Informatics"/>
        </authorList>
    </citation>
    <scope>NUCLEOTIDE SEQUENCE [LARGE SCALE GENOMIC DNA]</scope>
</reference>
<organism evidence="3">
    <name type="scientific">Mesocestoides corti</name>
    <name type="common">Flatworm</name>
    <dbReference type="NCBI Taxonomy" id="53468"/>
    <lineage>
        <taxon>Eukaryota</taxon>
        <taxon>Metazoa</taxon>
        <taxon>Spiralia</taxon>
        <taxon>Lophotrochozoa</taxon>
        <taxon>Platyhelminthes</taxon>
        <taxon>Cestoda</taxon>
        <taxon>Eucestoda</taxon>
        <taxon>Cyclophyllidea</taxon>
        <taxon>Mesocestoididae</taxon>
        <taxon>Mesocestoides</taxon>
    </lineage>
</organism>
<reference evidence="3" key="1">
    <citation type="submission" date="2017-02" db="UniProtKB">
        <authorList>
            <consortium name="WormBaseParasite"/>
        </authorList>
    </citation>
    <scope>IDENTIFICATION</scope>
</reference>
<accession>A0A0R3UA89</accession>
<gene>
    <name evidence="1" type="ORF">MCOS_LOCUS3838</name>
</gene>
<dbReference type="WBParaSite" id="MCOS_0000383701-mRNA-1">
    <property type="protein sequence ID" value="MCOS_0000383701-mRNA-1"/>
    <property type="gene ID" value="MCOS_0000383701"/>
</dbReference>
<dbReference type="Proteomes" id="UP000267029">
    <property type="component" value="Unassembled WGS sequence"/>
</dbReference>
<evidence type="ECO:0000313" key="3">
    <source>
        <dbReference type="WBParaSite" id="MCOS_0000383701-mRNA-1"/>
    </source>
</evidence>
<dbReference type="EMBL" id="UXSR01001039">
    <property type="protein sequence ID" value="VDD77835.1"/>
    <property type="molecule type" value="Genomic_DNA"/>
</dbReference>
<name>A0A0R3UA89_MESCO</name>